<evidence type="ECO:0000256" key="1">
    <source>
        <dbReference type="ARBA" id="ARBA00004496"/>
    </source>
</evidence>
<protein>
    <recommendedName>
        <fullName evidence="2">DNA-binding transcriptional regulator NtrC</fullName>
    </recommendedName>
    <alternativeName>
        <fullName evidence="14">Nitrogen regulation protein NR(I)</fullName>
    </alternativeName>
    <alternativeName>
        <fullName evidence="15">Nitrogen regulator I</fullName>
    </alternativeName>
</protein>
<dbReference type="Pfam" id="PF00072">
    <property type="entry name" value="Response_reg"/>
    <property type="match status" value="1"/>
</dbReference>
<keyword evidence="3" id="KW-0963">Cytoplasm</keyword>
<dbReference type="PROSITE" id="PS50110">
    <property type="entry name" value="RESPONSE_REGULATORY"/>
    <property type="match status" value="1"/>
</dbReference>
<feature type="domain" description="Response regulatory" evidence="18">
    <location>
        <begin position="3"/>
        <end position="117"/>
    </location>
</feature>
<dbReference type="PANTHER" id="PTHR32071:SF95">
    <property type="entry name" value="DNA-BINDING TRANSCRIPTIONAL REGULATOR NTRC"/>
    <property type="match status" value="1"/>
</dbReference>
<evidence type="ECO:0000256" key="8">
    <source>
        <dbReference type="ARBA" id="ARBA00023012"/>
    </source>
</evidence>
<dbReference type="Pfam" id="PF02954">
    <property type="entry name" value="HTH_8"/>
    <property type="match status" value="1"/>
</dbReference>
<dbReference type="FunFam" id="1.10.8.60:FF:000014">
    <property type="entry name" value="DNA-binding transcriptional regulator NtrC"/>
    <property type="match status" value="1"/>
</dbReference>
<dbReference type="SUPFAM" id="SSF52540">
    <property type="entry name" value="P-loop containing nucleoside triphosphate hydrolases"/>
    <property type="match status" value="1"/>
</dbReference>
<evidence type="ECO:0000256" key="4">
    <source>
        <dbReference type="ARBA" id="ARBA00022491"/>
    </source>
</evidence>
<dbReference type="PROSITE" id="PS00675">
    <property type="entry name" value="SIGMA54_INTERACT_1"/>
    <property type="match status" value="1"/>
</dbReference>
<organism evidence="19 20">
    <name type="scientific">Candidatus Schekmanbacteria bacterium RBG_16_38_11</name>
    <dbReference type="NCBI Taxonomy" id="1817880"/>
    <lineage>
        <taxon>Bacteria</taxon>
        <taxon>Candidatus Schekmaniibacteriota</taxon>
    </lineage>
</organism>
<dbReference type="Gene3D" id="3.40.50.2300">
    <property type="match status" value="1"/>
</dbReference>
<keyword evidence="6" id="KW-0547">Nucleotide-binding</keyword>
<feature type="modified residue" description="4-aspartylphosphate" evidence="16">
    <location>
        <position position="52"/>
    </location>
</feature>
<dbReference type="CDD" id="cd00009">
    <property type="entry name" value="AAA"/>
    <property type="match status" value="1"/>
</dbReference>
<keyword evidence="12" id="KW-0804">Transcription</keyword>
<evidence type="ECO:0000256" key="16">
    <source>
        <dbReference type="PROSITE-ProRule" id="PRU00169"/>
    </source>
</evidence>
<evidence type="ECO:0000256" key="7">
    <source>
        <dbReference type="ARBA" id="ARBA00022840"/>
    </source>
</evidence>
<dbReference type="SMART" id="SM00382">
    <property type="entry name" value="AAA"/>
    <property type="match status" value="1"/>
</dbReference>
<dbReference type="SUPFAM" id="SSF52172">
    <property type="entry name" value="CheY-like"/>
    <property type="match status" value="1"/>
</dbReference>
<dbReference type="AlphaFoldDB" id="A0A1F7RXV7"/>
<dbReference type="GO" id="GO:0000160">
    <property type="term" value="P:phosphorelay signal transduction system"/>
    <property type="evidence" value="ECO:0007669"/>
    <property type="project" value="UniProtKB-KW"/>
</dbReference>
<dbReference type="PRINTS" id="PR01590">
    <property type="entry name" value="HTHFIS"/>
</dbReference>
<dbReference type="FunFam" id="3.40.50.2300:FF:000018">
    <property type="entry name" value="DNA-binding transcriptional regulator NtrC"/>
    <property type="match status" value="1"/>
</dbReference>
<name>A0A1F7RXV7_9BACT</name>
<evidence type="ECO:0000256" key="9">
    <source>
        <dbReference type="ARBA" id="ARBA00023015"/>
    </source>
</evidence>
<keyword evidence="11" id="KW-0010">Activator</keyword>
<proteinExistence type="predicted"/>
<keyword evidence="5 16" id="KW-0597">Phosphoprotein</keyword>
<dbReference type="InterPro" id="IPR003593">
    <property type="entry name" value="AAA+_ATPase"/>
</dbReference>
<dbReference type="InterPro" id="IPR027417">
    <property type="entry name" value="P-loop_NTPase"/>
</dbReference>
<dbReference type="Pfam" id="PF00158">
    <property type="entry name" value="Sigma54_activat"/>
    <property type="match status" value="1"/>
</dbReference>
<dbReference type="InterPro" id="IPR001789">
    <property type="entry name" value="Sig_transdc_resp-reg_receiver"/>
</dbReference>
<comment type="subcellular location">
    <subcellularLocation>
        <location evidence="1">Cytoplasm</location>
    </subcellularLocation>
</comment>
<dbReference type="Pfam" id="PF25601">
    <property type="entry name" value="AAA_lid_14"/>
    <property type="match status" value="1"/>
</dbReference>
<dbReference type="GO" id="GO:0006355">
    <property type="term" value="P:regulation of DNA-templated transcription"/>
    <property type="evidence" value="ECO:0007669"/>
    <property type="project" value="InterPro"/>
</dbReference>
<reference evidence="19 20" key="1">
    <citation type="journal article" date="2016" name="Nat. Commun.">
        <title>Thousands of microbial genomes shed light on interconnected biogeochemical processes in an aquifer system.</title>
        <authorList>
            <person name="Anantharaman K."/>
            <person name="Brown C.T."/>
            <person name="Hug L.A."/>
            <person name="Sharon I."/>
            <person name="Castelle C.J."/>
            <person name="Probst A.J."/>
            <person name="Thomas B.C."/>
            <person name="Singh A."/>
            <person name="Wilkins M.J."/>
            <person name="Karaoz U."/>
            <person name="Brodie E.L."/>
            <person name="Williams K.H."/>
            <person name="Hubbard S.S."/>
            <person name="Banfield J.F."/>
        </authorList>
    </citation>
    <scope>NUCLEOTIDE SEQUENCE [LARGE SCALE GENOMIC DNA]</scope>
</reference>
<evidence type="ECO:0000256" key="12">
    <source>
        <dbReference type="ARBA" id="ARBA00023163"/>
    </source>
</evidence>
<dbReference type="Gene3D" id="1.10.10.60">
    <property type="entry name" value="Homeodomain-like"/>
    <property type="match status" value="1"/>
</dbReference>
<dbReference type="PANTHER" id="PTHR32071">
    <property type="entry name" value="TRANSCRIPTIONAL REGULATORY PROTEIN"/>
    <property type="match status" value="1"/>
</dbReference>
<dbReference type="InterPro" id="IPR011006">
    <property type="entry name" value="CheY-like_superfamily"/>
</dbReference>
<dbReference type="InterPro" id="IPR025662">
    <property type="entry name" value="Sigma_54_int_dom_ATP-bd_1"/>
</dbReference>
<dbReference type="EMBL" id="MGDF01000049">
    <property type="protein sequence ID" value="OGL46405.1"/>
    <property type="molecule type" value="Genomic_DNA"/>
</dbReference>
<evidence type="ECO:0000256" key="10">
    <source>
        <dbReference type="ARBA" id="ARBA00023125"/>
    </source>
</evidence>
<dbReference type="FunFam" id="3.40.50.300:FF:000006">
    <property type="entry name" value="DNA-binding transcriptional regulator NtrC"/>
    <property type="match status" value="1"/>
</dbReference>
<gene>
    <name evidence="19" type="ORF">A2149_07790</name>
</gene>
<evidence type="ECO:0000256" key="3">
    <source>
        <dbReference type="ARBA" id="ARBA00022490"/>
    </source>
</evidence>
<evidence type="ECO:0000256" key="5">
    <source>
        <dbReference type="ARBA" id="ARBA00022553"/>
    </source>
</evidence>
<evidence type="ECO:0000259" key="17">
    <source>
        <dbReference type="PROSITE" id="PS50045"/>
    </source>
</evidence>
<keyword evidence="13" id="KW-0535">Nitrogen fixation</keyword>
<dbReference type="Proteomes" id="UP000178435">
    <property type="component" value="Unassembled WGS sequence"/>
</dbReference>
<evidence type="ECO:0000256" key="14">
    <source>
        <dbReference type="ARBA" id="ARBA00029881"/>
    </source>
</evidence>
<feature type="non-terminal residue" evidence="19">
    <location>
        <position position="1"/>
    </location>
</feature>
<accession>A0A1F7RXV7</accession>
<dbReference type="Gene3D" id="3.40.50.300">
    <property type="entry name" value="P-loop containing nucleotide triphosphate hydrolases"/>
    <property type="match status" value="1"/>
</dbReference>
<dbReference type="InterPro" id="IPR025944">
    <property type="entry name" value="Sigma_54_int_dom_CS"/>
</dbReference>
<dbReference type="GO" id="GO:0005524">
    <property type="term" value="F:ATP binding"/>
    <property type="evidence" value="ECO:0007669"/>
    <property type="project" value="UniProtKB-KW"/>
</dbReference>
<keyword evidence="7" id="KW-0067">ATP-binding</keyword>
<dbReference type="PROSITE" id="PS00688">
    <property type="entry name" value="SIGMA54_INTERACT_3"/>
    <property type="match status" value="1"/>
</dbReference>
<evidence type="ECO:0000256" key="11">
    <source>
        <dbReference type="ARBA" id="ARBA00023159"/>
    </source>
</evidence>
<dbReference type="PROSITE" id="PS50045">
    <property type="entry name" value="SIGMA54_INTERACT_4"/>
    <property type="match status" value="1"/>
</dbReference>
<keyword evidence="4" id="KW-0678">Repressor</keyword>
<keyword evidence="10" id="KW-0238">DNA-binding</keyword>
<keyword evidence="8" id="KW-0902">Two-component regulatory system</keyword>
<dbReference type="SMART" id="SM00448">
    <property type="entry name" value="REC"/>
    <property type="match status" value="1"/>
</dbReference>
<evidence type="ECO:0000256" key="15">
    <source>
        <dbReference type="ARBA" id="ARBA00031910"/>
    </source>
</evidence>
<dbReference type="GO" id="GO:0005737">
    <property type="term" value="C:cytoplasm"/>
    <property type="evidence" value="ECO:0007669"/>
    <property type="project" value="UniProtKB-SubCell"/>
</dbReference>
<dbReference type="GO" id="GO:0043565">
    <property type="term" value="F:sequence-specific DNA binding"/>
    <property type="evidence" value="ECO:0007669"/>
    <property type="project" value="InterPro"/>
</dbReference>
<evidence type="ECO:0000313" key="20">
    <source>
        <dbReference type="Proteomes" id="UP000178435"/>
    </source>
</evidence>
<dbReference type="InterPro" id="IPR002078">
    <property type="entry name" value="Sigma_54_int"/>
</dbReference>
<evidence type="ECO:0000256" key="6">
    <source>
        <dbReference type="ARBA" id="ARBA00022741"/>
    </source>
</evidence>
<feature type="domain" description="Sigma-54 factor interaction" evidence="17">
    <location>
        <begin position="142"/>
        <end position="371"/>
    </location>
</feature>
<evidence type="ECO:0000313" key="19">
    <source>
        <dbReference type="EMBL" id="OGL46405.1"/>
    </source>
</evidence>
<sequence>EKRILIVDDEESLLKVIKKFLEKKGYQPETAKDGDKALSLIKKEEYDIVILDIRMPGKSGFEVLREIRNLNPSIFVIIMTAQNTMDNAIEAMKNGAYDYIVKPFDLDELHLLIERIEQLIDLQGEVKALRAELGDHQQKWTIVGKSQKMQDIFKAIGKVAGSDATILLLGESGTGKELVARAIHSHSRRAGKPFLKVNCAAIPRDLLESELFGHRKGSFTGAVDSQQGKFVYAQSGTLFLDEIGETDINLQSKLLRVLQDKEIDRVGEEQPVQVDVRIIAATNIDLEKAVLEKKFREDLYYRLNVFPIKLPSLRERREDIPLLADYFINKFAEEISLNVSSISEEAMEKLIQYSWPGNVRELENSILRAMLASRSKILSEKDFSFILKEEEDIEKISLHPLIQQKFFRILKEKKGEKILLKIQREVEESLIKLALKESDNSQSKAAQLLGINRNTLRKKIKELKLDKILKEIS</sequence>
<dbReference type="InterPro" id="IPR009057">
    <property type="entry name" value="Homeodomain-like_sf"/>
</dbReference>
<evidence type="ECO:0000256" key="13">
    <source>
        <dbReference type="ARBA" id="ARBA00023231"/>
    </source>
</evidence>
<dbReference type="SUPFAM" id="SSF46689">
    <property type="entry name" value="Homeodomain-like"/>
    <property type="match status" value="1"/>
</dbReference>
<evidence type="ECO:0000256" key="2">
    <source>
        <dbReference type="ARBA" id="ARBA00019059"/>
    </source>
</evidence>
<dbReference type="InterPro" id="IPR058031">
    <property type="entry name" value="AAA_lid_NorR"/>
</dbReference>
<evidence type="ECO:0000259" key="18">
    <source>
        <dbReference type="PROSITE" id="PS50110"/>
    </source>
</evidence>
<dbReference type="Gene3D" id="1.10.8.60">
    <property type="match status" value="1"/>
</dbReference>
<comment type="caution">
    <text evidence="19">The sequence shown here is derived from an EMBL/GenBank/DDBJ whole genome shotgun (WGS) entry which is preliminary data.</text>
</comment>
<keyword evidence="9" id="KW-0805">Transcription regulation</keyword>
<dbReference type="InterPro" id="IPR002197">
    <property type="entry name" value="HTH_Fis"/>
</dbReference>